<dbReference type="GO" id="GO:0016829">
    <property type="term" value="F:lyase activity"/>
    <property type="evidence" value="ECO:0007669"/>
    <property type="project" value="UniProtKB-KW"/>
</dbReference>
<evidence type="ECO:0000256" key="7">
    <source>
        <dbReference type="ARBA" id="ARBA00023004"/>
    </source>
</evidence>
<dbReference type="GO" id="GO:0003906">
    <property type="term" value="F:DNA-(apurinic or apyrimidinic site) endonuclease activity"/>
    <property type="evidence" value="ECO:0007669"/>
    <property type="project" value="InterPro"/>
</dbReference>
<organism evidence="14">
    <name type="scientific">marine metagenome</name>
    <dbReference type="NCBI Taxonomy" id="408172"/>
    <lineage>
        <taxon>unclassified sequences</taxon>
        <taxon>metagenomes</taxon>
        <taxon>ecological metagenomes</taxon>
    </lineage>
</organism>
<evidence type="ECO:0000259" key="13">
    <source>
        <dbReference type="SMART" id="SM00478"/>
    </source>
</evidence>
<dbReference type="Gene3D" id="1.10.340.30">
    <property type="entry name" value="Hypothetical protein, domain 2"/>
    <property type="match status" value="1"/>
</dbReference>
<evidence type="ECO:0000256" key="6">
    <source>
        <dbReference type="ARBA" id="ARBA00022801"/>
    </source>
</evidence>
<evidence type="ECO:0000256" key="8">
    <source>
        <dbReference type="ARBA" id="ARBA00023014"/>
    </source>
</evidence>
<dbReference type="SMART" id="SM00478">
    <property type="entry name" value="ENDO3c"/>
    <property type="match status" value="1"/>
</dbReference>
<evidence type="ECO:0000256" key="2">
    <source>
        <dbReference type="ARBA" id="ARBA00008343"/>
    </source>
</evidence>
<keyword evidence="9" id="KW-0238">DNA-binding</keyword>
<dbReference type="InterPro" id="IPR003265">
    <property type="entry name" value="HhH-GPD_domain"/>
</dbReference>
<dbReference type="InterPro" id="IPR005759">
    <property type="entry name" value="Nth"/>
</dbReference>
<keyword evidence="7" id="KW-0408">Iron</keyword>
<dbReference type="FunFam" id="1.10.340.30:FF:000001">
    <property type="entry name" value="Endonuclease III"/>
    <property type="match status" value="1"/>
</dbReference>
<dbReference type="AlphaFoldDB" id="A0A382APM4"/>
<dbReference type="PANTHER" id="PTHR10359">
    <property type="entry name" value="A/G-SPECIFIC ADENINE GLYCOSYLASE/ENDONUCLEASE III"/>
    <property type="match status" value="1"/>
</dbReference>
<keyword evidence="6" id="KW-0378">Hydrolase</keyword>
<accession>A0A382APM4</accession>
<name>A0A382APM4_9ZZZZ</name>
<evidence type="ECO:0000256" key="5">
    <source>
        <dbReference type="ARBA" id="ARBA00022763"/>
    </source>
</evidence>
<dbReference type="GO" id="GO:0003677">
    <property type="term" value="F:DNA binding"/>
    <property type="evidence" value="ECO:0007669"/>
    <property type="project" value="UniProtKB-KW"/>
</dbReference>
<evidence type="ECO:0000256" key="10">
    <source>
        <dbReference type="ARBA" id="ARBA00023204"/>
    </source>
</evidence>
<dbReference type="InterPro" id="IPR004035">
    <property type="entry name" value="Endouclease-III_FeS-bd_BS"/>
</dbReference>
<dbReference type="InterPro" id="IPR023170">
    <property type="entry name" value="HhH_base_excis_C"/>
</dbReference>
<reference evidence="14" key="1">
    <citation type="submission" date="2018-05" db="EMBL/GenBank/DDBJ databases">
        <authorList>
            <person name="Lanie J.A."/>
            <person name="Ng W.-L."/>
            <person name="Kazmierczak K.M."/>
            <person name="Andrzejewski T.M."/>
            <person name="Davidsen T.M."/>
            <person name="Wayne K.J."/>
            <person name="Tettelin H."/>
            <person name="Glass J.I."/>
            <person name="Rusch D."/>
            <person name="Podicherti R."/>
            <person name="Tsui H.-C.T."/>
            <person name="Winkler M.E."/>
        </authorList>
    </citation>
    <scope>NUCLEOTIDE SEQUENCE</scope>
</reference>
<dbReference type="Gene3D" id="1.10.1670.10">
    <property type="entry name" value="Helix-hairpin-Helix base-excision DNA repair enzymes (C-terminal)"/>
    <property type="match status" value="1"/>
</dbReference>
<keyword evidence="11" id="KW-0456">Lyase</keyword>
<dbReference type="Pfam" id="PF00730">
    <property type="entry name" value="HhH-GPD"/>
    <property type="match status" value="1"/>
</dbReference>
<dbReference type="FunFam" id="1.10.1670.10:FF:000001">
    <property type="entry name" value="Endonuclease III"/>
    <property type="match status" value="1"/>
</dbReference>
<dbReference type="PIRSF" id="PIRSF001435">
    <property type="entry name" value="Nth"/>
    <property type="match status" value="1"/>
</dbReference>
<dbReference type="GO" id="GO:0046872">
    <property type="term" value="F:metal ion binding"/>
    <property type="evidence" value="ECO:0007669"/>
    <property type="project" value="UniProtKB-KW"/>
</dbReference>
<dbReference type="SUPFAM" id="SSF48150">
    <property type="entry name" value="DNA-glycosylase"/>
    <property type="match status" value="1"/>
</dbReference>
<dbReference type="HAMAP" id="MF_00942">
    <property type="entry name" value="Nth"/>
    <property type="match status" value="1"/>
</dbReference>
<evidence type="ECO:0000256" key="11">
    <source>
        <dbReference type="ARBA" id="ARBA00023239"/>
    </source>
</evidence>
<evidence type="ECO:0000256" key="4">
    <source>
        <dbReference type="ARBA" id="ARBA00022723"/>
    </source>
</evidence>
<comment type="cofactor">
    <cofactor evidence="1">
        <name>[4Fe-4S] cluster</name>
        <dbReference type="ChEBI" id="CHEBI:49883"/>
    </cofactor>
</comment>
<evidence type="ECO:0000313" key="14">
    <source>
        <dbReference type="EMBL" id="SVB03334.1"/>
    </source>
</evidence>
<evidence type="ECO:0000256" key="3">
    <source>
        <dbReference type="ARBA" id="ARBA00022485"/>
    </source>
</evidence>
<protein>
    <recommendedName>
        <fullName evidence="13">HhH-GPD domain-containing protein</fullName>
    </recommendedName>
</protein>
<keyword evidence="10" id="KW-0234">DNA repair</keyword>
<dbReference type="PANTHER" id="PTHR10359:SF18">
    <property type="entry name" value="ENDONUCLEASE III"/>
    <property type="match status" value="1"/>
</dbReference>
<keyword evidence="4" id="KW-0479">Metal-binding</keyword>
<keyword evidence="3" id="KW-0004">4Fe-4S</keyword>
<feature type="domain" description="HhH-GPD" evidence="13">
    <location>
        <begin position="38"/>
        <end position="185"/>
    </location>
</feature>
<proteinExistence type="inferred from homology"/>
<dbReference type="GO" id="GO:0051539">
    <property type="term" value="F:4 iron, 4 sulfur cluster binding"/>
    <property type="evidence" value="ECO:0007669"/>
    <property type="project" value="UniProtKB-KW"/>
</dbReference>
<sequence length="211" mass="24070">MKKDIANKVFSSLLKLYPNPKTELKYINKFTFLISVVLSAQATDVSVNIATKKLFKIAKNPQQMIQVGELKLKKYIKTIGLYNSKAKNIILLSKILLDKYKGKIPTEFDELTSLPGVGNKTASVYQNTILKLPRIAVDTHVFRVSNRIGLVNRKTPDLTQQALEKTVPTKWLMSAHHLLILHGRRLCKSQKPLCDHCLIKNNCKFYRHLNI</sequence>
<evidence type="ECO:0000256" key="1">
    <source>
        <dbReference type="ARBA" id="ARBA00001966"/>
    </source>
</evidence>
<dbReference type="NCBIfam" id="TIGR01083">
    <property type="entry name" value="nth"/>
    <property type="match status" value="1"/>
</dbReference>
<keyword evidence="5" id="KW-0227">DNA damage</keyword>
<dbReference type="GO" id="GO:0019104">
    <property type="term" value="F:DNA N-glycosylase activity"/>
    <property type="evidence" value="ECO:0007669"/>
    <property type="project" value="TreeGrafter"/>
</dbReference>
<dbReference type="GO" id="GO:0006285">
    <property type="term" value="P:base-excision repair, AP site formation"/>
    <property type="evidence" value="ECO:0007669"/>
    <property type="project" value="TreeGrafter"/>
</dbReference>
<dbReference type="PROSITE" id="PS00764">
    <property type="entry name" value="ENDONUCLEASE_III_1"/>
    <property type="match status" value="1"/>
</dbReference>
<dbReference type="InterPro" id="IPR011257">
    <property type="entry name" value="DNA_glycosylase"/>
</dbReference>
<dbReference type="CDD" id="cd00056">
    <property type="entry name" value="ENDO3c"/>
    <property type="match status" value="1"/>
</dbReference>
<evidence type="ECO:0000256" key="9">
    <source>
        <dbReference type="ARBA" id="ARBA00023125"/>
    </source>
</evidence>
<keyword evidence="12" id="KW-0326">Glycosidase</keyword>
<keyword evidence="8" id="KW-0411">Iron-sulfur</keyword>
<comment type="similarity">
    <text evidence="2">Belongs to the Nth/MutY family.</text>
</comment>
<gene>
    <name evidence="14" type="ORF">METZ01_LOCUS156188</name>
</gene>
<dbReference type="EMBL" id="UINC01026243">
    <property type="protein sequence ID" value="SVB03334.1"/>
    <property type="molecule type" value="Genomic_DNA"/>
</dbReference>
<evidence type="ECO:0000256" key="12">
    <source>
        <dbReference type="ARBA" id="ARBA00023295"/>
    </source>
</evidence>